<dbReference type="Proteomes" id="UP000663844">
    <property type="component" value="Unassembled WGS sequence"/>
</dbReference>
<keyword evidence="2" id="KW-0812">Transmembrane</keyword>
<evidence type="ECO:0000313" key="5">
    <source>
        <dbReference type="EMBL" id="CAF3813238.1"/>
    </source>
</evidence>
<dbReference type="EMBL" id="CAJNOE010000079">
    <property type="protein sequence ID" value="CAF0872434.1"/>
    <property type="molecule type" value="Genomic_DNA"/>
</dbReference>
<evidence type="ECO:0000313" key="7">
    <source>
        <dbReference type="EMBL" id="CAF3858811.1"/>
    </source>
</evidence>
<dbReference type="PANTHER" id="PTHR43157">
    <property type="entry name" value="PHOSPHATIDYLINOSITOL-GLYCAN BIOSYNTHESIS CLASS F PROTEIN-RELATED"/>
    <property type="match status" value="1"/>
</dbReference>
<gene>
    <name evidence="3" type="ORF">IZO911_LOCUS10731</name>
    <name evidence="4" type="ORF">JYZ213_LOCUS11416</name>
    <name evidence="6" type="ORF">KXQ929_LOCUS19030</name>
    <name evidence="5" type="ORF">OKA104_LOCUS19194</name>
    <name evidence="7" type="ORF">OXD698_LOCUS21693</name>
</gene>
<dbReference type="EMBL" id="CAJOAY010001225">
    <property type="protein sequence ID" value="CAF3813238.1"/>
    <property type="molecule type" value="Genomic_DNA"/>
</dbReference>
<reference evidence="6" key="1">
    <citation type="submission" date="2021-02" db="EMBL/GenBank/DDBJ databases">
        <authorList>
            <person name="Nowell W R."/>
        </authorList>
    </citation>
    <scope>NUCLEOTIDE SEQUENCE</scope>
</reference>
<evidence type="ECO:0000313" key="4">
    <source>
        <dbReference type="EMBL" id="CAF0917365.1"/>
    </source>
</evidence>
<dbReference type="Gene3D" id="3.40.50.720">
    <property type="entry name" value="NAD(P)-binding Rossmann-like Domain"/>
    <property type="match status" value="1"/>
</dbReference>
<evidence type="ECO:0000313" key="3">
    <source>
        <dbReference type="EMBL" id="CAF0872434.1"/>
    </source>
</evidence>
<dbReference type="Proteomes" id="UP000663860">
    <property type="component" value="Unassembled WGS sequence"/>
</dbReference>
<dbReference type="Proteomes" id="UP000663845">
    <property type="component" value="Unassembled WGS sequence"/>
</dbReference>
<dbReference type="GO" id="GO:0016491">
    <property type="term" value="F:oxidoreductase activity"/>
    <property type="evidence" value="ECO:0007669"/>
    <property type="project" value="UniProtKB-KW"/>
</dbReference>
<dbReference type="EMBL" id="CAJOAZ010001800">
    <property type="protein sequence ID" value="CAF3858811.1"/>
    <property type="molecule type" value="Genomic_DNA"/>
</dbReference>
<dbReference type="PANTHER" id="PTHR43157:SF31">
    <property type="entry name" value="PHOSPHATIDYLINOSITOL-GLYCAN BIOSYNTHESIS CLASS F PROTEIN"/>
    <property type="match status" value="1"/>
</dbReference>
<dbReference type="AlphaFoldDB" id="A0A819DFT6"/>
<dbReference type="EMBL" id="CAJNOG010000086">
    <property type="protein sequence ID" value="CAF0917365.1"/>
    <property type="molecule type" value="Genomic_DNA"/>
</dbReference>
<feature type="transmembrane region" description="Helical" evidence="2">
    <location>
        <begin position="44"/>
        <end position="63"/>
    </location>
</feature>
<dbReference type="Proteomes" id="UP000663868">
    <property type="component" value="Unassembled WGS sequence"/>
</dbReference>
<protein>
    <submittedName>
        <fullName evidence="6">Uncharacterized protein</fullName>
    </submittedName>
</protein>
<dbReference type="SUPFAM" id="SSF51735">
    <property type="entry name" value="NAD(P)-binding Rossmann-fold domains"/>
    <property type="match status" value="1"/>
</dbReference>
<evidence type="ECO:0000256" key="1">
    <source>
        <dbReference type="ARBA" id="ARBA00023002"/>
    </source>
</evidence>
<comment type="caution">
    <text evidence="6">The sequence shown here is derived from an EMBL/GenBank/DDBJ whole genome shotgun (WGS) entry which is preliminary data.</text>
</comment>
<name>A0A819DFT6_9BILA</name>
<proteinExistence type="predicted"/>
<keyword evidence="1" id="KW-0560">Oxidoreductase</keyword>
<evidence type="ECO:0000313" key="8">
    <source>
        <dbReference type="Proteomes" id="UP000663868"/>
    </source>
</evidence>
<sequence>MMINLILFFIRQPEIKALLVLVLPNLILLLSAFSVPFISHSIWLFVRSSYIFVVLYISGICFLTRWFSRGRQFDAFQTTDVRGKTYLITGSASGIGKQTAIELAKRGAKVVLFARPSNLQQTINDVKNVARDAKLISGYPLDLSDLLSIKSGIEQYKSNEEDDAPITALVNNAGVMALPYSQTKDGFEMQMGTNHFGHFYLTQLLLPQLLKSKSRVVNVSAAGHALWQVACTSNTYNEQLNKQTYVPIRAYCLSKIANIYFTMELQRRFGAQGLRAYVLHPGLVRTSLHAAMSNWFAAPLILLLFKTPLEGAQTNLFCSVSDEAVPGKYHSDCRQSELGNPHAENSERAREWWEYSEKIVAEKIKERQY</sequence>
<keyword evidence="2" id="KW-0472">Membrane</keyword>
<evidence type="ECO:0000313" key="6">
    <source>
        <dbReference type="EMBL" id="CAF3833845.1"/>
    </source>
</evidence>
<organism evidence="6 8">
    <name type="scientific">Adineta steineri</name>
    <dbReference type="NCBI Taxonomy" id="433720"/>
    <lineage>
        <taxon>Eukaryota</taxon>
        <taxon>Metazoa</taxon>
        <taxon>Spiralia</taxon>
        <taxon>Gnathifera</taxon>
        <taxon>Rotifera</taxon>
        <taxon>Eurotatoria</taxon>
        <taxon>Bdelloidea</taxon>
        <taxon>Adinetida</taxon>
        <taxon>Adinetidae</taxon>
        <taxon>Adineta</taxon>
    </lineage>
</organism>
<dbReference type="InterPro" id="IPR036291">
    <property type="entry name" value="NAD(P)-bd_dom_sf"/>
</dbReference>
<keyword evidence="2" id="KW-1133">Transmembrane helix</keyword>
<dbReference type="Proteomes" id="UP000663881">
    <property type="component" value="Unassembled WGS sequence"/>
</dbReference>
<accession>A0A819DFT6</accession>
<dbReference type="EMBL" id="CAJOBB010001272">
    <property type="protein sequence ID" value="CAF3833845.1"/>
    <property type="molecule type" value="Genomic_DNA"/>
</dbReference>
<dbReference type="PRINTS" id="PR00081">
    <property type="entry name" value="GDHRDH"/>
</dbReference>
<dbReference type="Pfam" id="PF00106">
    <property type="entry name" value="adh_short"/>
    <property type="match status" value="1"/>
</dbReference>
<dbReference type="InterPro" id="IPR002347">
    <property type="entry name" value="SDR_fam"/>
</dbReference>
<evidence type="ECO:0000256" key="2">
    <source>
        <dbReference type="SAM" id="Phobius"/>
    </source>
</evidence>